<evidence type="ECO:0000313" key="3">
    <source>
        <dbReference type="Proteomes" id="UP000243250"/>
    </source>
</evidence>
<dbReference type="Pfam" id="PF01022">
    <property type="entry name" value="HTH_5"/>
    <property type="match status" value="1"/>
</dbReference>
<gene>
    <name evidence="2" type="ORF">SAMN04488124_1976</name>
</gene>
<dbReference type="STRING" id="555875.SAMN04488124_1976"/>
<dbReference type="Gene3D" id="1.10.10.10">
    <property type="entry name" value="Winged helix-like DNA-binding domain superfamily/Winged helix DNA-binding domain"/>
    <property type="match status" value="1"/>
</dbReference>
<keyword evidence="3" id="KW-1185">Reference proteome</keyword>
<name>A0A1I6HA08_9EURY</name>
<reference evidence="3" key="1">
    <citation type="submission" date="2016-10" db="EMBL/GenBank/DDBJ databases">
        <authorList>
            <person name="Varghese N."/>
            <person name="Submissions S."/>
        </authorList>
    </citation>
    <scope>NUCLEOTIDE SEQUENCE [LARGE SCALE GENOMIC DNA]</scope>
    <source>
        <strain evidence="3">CGMCC 1.8711</strain>
    </source>
</reference>
<dbReference type="AlphaFoldDB" id="A0A1I6HA08"/>
<dbReference type="SUPFAM" id="SSF46785">
    <property type="entry name" value="Winged helix' DNA-binding domain"/>
    <property type="match status" value="1"/>
</dbReference>
<proteinExistence type="predicted"/>
<dbReference type="PANTHER" id="PTHR38600:SF1">
    <property type="entry name" value="TRANSCRIPTIONAL REGULATORY PROTEIN"/>
    <property type="match status" value="1"/>
</dbReference>
<evidence type="ECO:0000313" key="2">
    <source>
        <dbReference type="EMBL" id="SFR51376.1"/>
    </source>
</evidence>
<dbReference type="InterPro" id="IPR036390">
    <property type="entry name" value="WH_DNA-bd_sf"/>
</dbReference>
<protein>
    <submittedName>
        <fullName evidence="2">Transcriptional regulator, ArsR family</fullName>
    </submittedName>
</protein>
<organism evidence="2 3">
    <name type="scientific">Halogeometricum limi</name>
    <dbReference type="NCBI Taxonomy" id="555875"/>
    <lineage>
        <taxon>Archaea</taxon>
        <taxon>Methanobacteriati</taxon>
        <taxon>Methanobacteriota</taxon>
        <taxon>Stenosarchaea group</taxon>
        <taxon>Halobacteria</taxon>
        <taxon>Halobacteriales</taxon>
        <taxon>Haloferacaceae</taxon>
        <taxon>Halogeometricum</taxon>
    </lineage>
</organism>
<dbReference type="PANTHER" id="PTHR38600">
    <property type="entry name" value="TRANSCRIPTIONAL REGULATORY PROTEIN"/>
    <property type="match status" value="1"/>
</dbReference>
<dbReference type="GO" id="GO:0003700">
    <property type="term" value="F:DNA-binding transcription factor activity"/>
    <property type="evidence" value="ECO:0007669"/>
    <property type="project" value="InterPro"/>
</dbReference>
<evidence type="ECO:0000259" key="1">
    <source>
        <dbReference type="Pfam" id="PF01022"/>
    </source>
</evidence>
<accession>A0A1I6HA08</accession>
<dbReference type="InterPro" id="IPR036388">
    <property type="entry name" value="WH-like_DNA-bd_sf"/>
</dbReference>
<dbReference type="InterPro" id="IPR001845">
    <property type="entry name" value="HTH_ArsR_DNA-bd_dom"/>
</dbReference>
<feature type="domain" description="HTH arsR-type" evidence="1">
    <location>
        <begin position="29"/>
        <end position="72"/>
    </location>
</feature>
<dbReference type="Proteomes" id="UP000243250">
    <property type="component" value="Unassembled WGS sequence"/>
</dbReference>
<dbReference type="EMBL" id="FOYS01000003">
    <property type="protein sequence ID" value="SFR51376.1"/>
    <property type="molecule type" value="Genomic_DNA"/>
</dbReference>
<dbReference type="CDD" id="cd00090">
    <property type="entry name" value="HTH_ARSR"/>
    <property type="match status" value="1"/>
</dbReference>
<dbReference type="InterPro" id="IPR011991">
    <property type="entry name" value="ArsR-like_HTH"/>
</dbReference>
<sequence>MGLGAGRELSGTMEAVLWYVLTGTRGGANRARILRAVDSRPRNANQLAEQLDLDYKTVRHHLDVLMDNDVVQTSGDDYGAVYLPSQRARAHWETIEEILDGMQ</sequence>